<evidence type="ECO:0000256" key="2">
    <source>
        <dbReference type="ARBA" id="ARBA00022803"/>
    </source>
</evidence>
<keyword evidence="2 3" id="KW-0802">TPR repeat</keyword>
<evidence type="ECO:0000313" key="4">
    <source>
        <dbReference type="EMBL" id="KAG5559677.1"/>
    </source>
</evidence>
<evidence type="ECO:0000313" key="5">
    <source>
        <dbReference type="Proteomes" id="UP000823749"/>
    </source>
</evidence>
<keyword evidence="1" id="KW-0677">Repeat</keyword>
<dbReference type="EMBL" id="JACTNZ010000003">
    <property type="protein sequence ID" value="KAG5559677.1"/>
    <property type="molecule type" value="Genomic_DNA"/>
</dbReference>
<dbReference type="PANTHER" id="PTHR16193">
    <property type="entry name" value="TETRATRICOPEPTIDE REPEAT PROTEIN 27"/>
    <property type="match status" value="1"/>
</dbReference>
<dbReference type="InterPro" id="IPR011990">
    <property type="entry name" value="TPR-like_helical_dom_sf"/>
</dbReference>
<dbReference type="PANTHER" id="PTHR16193:SF0">
    <property type="entry name" value="TETRATRICOPEPTIDE REPEAT PROTEIN 27"/>
    <property type="match status" value="1"/>
</dbReference>
<evidence type="ECO:0000256" key="3">
    <source>
        <dbReference type="PROSITE-ProRule" id="PRU00339"/>
    </source>
</evidence>
<protein>
    <submittedName>
        <fullName evidence="4">Uncharacterized protein</fullName>
    </submittedName>
</protein>
<dbReference type="SUPFAM" id="SSF48452">
    <property type="entry name" value="TPR-like"/>
    <property type="match status" value="1"/>
</dbReference>
<dbReference type="InterPro" id="IPR044244">
    <property type="entry name" value="TTC27/Emw1"/>
</dbReference>
<dbReference type="InterPro" id="IPR019734">
    <property type="entry name" value="TPR_rpt"/>
</dbReference>
<dbReference type="AlphaFoldDB" id="A0AAV6L6W5"/>
<organism evidence="4 5">
    <name type="scientific">Rhododendron griersonianum</name>
    <dbReference type="NCBI Taxonomy" id="479676"/>
    <lineage>
        <taxon>Eukaryota</taxon>
        <taxon>Viridiplantae</taxon>
        <taxon>Streptophyta</taxon>
        <taxon>Embryophyta</taxon>
        <taxon>Tracheophyta</taxon>
        <taxon>Spermatophyta</taxon>
        <taxon>Magnoliopsida</taxon>
        <taxon>eudicotyledons</taxon>
        <taxon>Gunneridae</taxon>
        <taxon>Pentapetalae</taxon>
        <taxon>asterids</taxon>
        <taxon>Ericales</taxon>
        <taxon>Ericaceae</taxon>
        <taxon>Ericoideae</taxon>
        <taxon>Rhodoreae</taxon>
        <taxon>Rhododendron</taxon>
    </lineage>
</organism>
<proteinExistence type="predicted"/>
<keyword evidence="5" id="KW-1185">Reference proteome</keyword>
<dbReference type="Proteomes" id="UP000823749">
    <property type="component" value="Chromosome 3"/>
</dbReference>
<sequence>MASQEAQIASLRHYELRLLRCSLPPPSPTQSSYQPRDNDPTHPTLLIINDVVTSIEAGDYVGALSSAAARTAFKFPSLSSLEDSPDRFYSELLLERVESFLFADESGNEIDTRLKALLLMATAVAAFLACTQCNITGPFEKFPTLPIGTFEGGDGGIGGAEWEGWARNQLMAAGSDLLGKFSNLQYIVFAKILLTKLKDLLSEGKLSSIDGIRSISWWLARFMLLQQRMLDERSSSLFDLLQVYTLETLQCFGTSEKVKSYWGTELQEGEAATIVSMLHLEAGMMDHTYGRVDSSRLHFESAELESGLQLSVTGSLGFRTVHQVEPKAQLLLVANPVTSNDVIDRPPVNPELHRNAHHHHETSEASDVLMTPRFIEEDKCSENSPKGPGNGVIQAAPLEAIQQAVILAQCLYIEKSTPQDEMQRWEMAPYIEAVDSQLSSPFIISRFCDIFRIRWESTRSRTKERALLMMEKLVQDVYESSPGVVPRIYYCFGAYIPSIPALRKEYGELLVSCGLIGEAVKVFEDLELWDNLIYCYRLLEKKAAAVELIKMRLAEMPTDPRLWCSLGDVTSDDACYEKALEVSGNRSARAKVTLEAAMALNALYPDGWFALGAAALKARDVEKAMDAFTSAVQLDPDNGEAWNNIACLYALSQFLNSNNYANITLRTCFLYIFLFFGSSPFPARRNSWQLWENFSHVAADVGNLSQALEATKMVLDITRNKIIDAQFLERMMLEIERRALTSHSQLHVGTSDDKDTNYDKDTNQTLSVNSYTGSANGSTDPEVVLVKTRETDLLVELLGKILRQVVQSGGGSEIWGLYGRWHKLKGDLSMCSEALLKQVRSYQGSDLWKDRDRFKKFASASLELCNVYMELFSSTGGHKELFAAEMHLKNTIKQA</sequence>
<dbReference type="PROSITE" id="PS50005">
    <property type="entry name" value="TPR"/>
    <property type="match status" value="1"/>
</dbReference>
<accession>A0AAV6L6W5</accession>
<dbReference type="InterPro" id="IPR013105">
    <property type="entry name" value="TPR_2"/>
</dbReference>
<dbReference type="Gene3D" id="1.25.40.10">
    <property type="entry name" value="Tetratricopeptide repeat domain"/>
    <property type="match status" value="1"/>
</dbReference>
<reference evidence="4" key="1">
    <citation type="submission" date="2020-08" db="EMBL/GenBank/DDBJ databases">
        <title>Plant Genome Project.</title>
        <authorList>
            <person name="Zhang R.-G."/>
        </authorList>
    </citation>
    <scope>NUCLEOTIDE SEQUENCE</scope>
    <source>
        <strain evidence="4">WSP0</strain>
        <tissue evidence="4">Leaf</tissue>
    </source>
</reference>
<evidence type="ECO:0000256" key="1">
    <source>
        <dbReference type="ARBA" id="ARBA00022737"/>
    </source>
</evidence>
<dbReference type="SMART" id="SM00028">
    <property type="entry name" value="TPR"/>
    <property type="match status" value="3"/>
</dbReference>
<comment type="caution">
    <text evidence="4">The sequence shown here is derived from an EMBL/GenBank/DDBJ whole genome shotgun (WGS) entry which is preliminary data.</text>
</comment>
<gene>
    <name evidence="4" type="ORF">RHGRI_009258</name>
</gene>
<name>A0AAV6L6W5_9ERIC</name>
<feature type="repeat" description="TPR" evidence="3">
    <location>
        <begin position="605"/>
        <end position="638"/>
    </location>
</feature>
<dbReference type="Pfam" id="PF07719">
    <property type="entry name" value="TPR_2"/>
    <property type="match status" value="1"/>
</dbReference>